<organism evidence="1 2">
    <name type="scientific">Parafilimonas terrae</name>
    <dbReference type="NCBI Taxonomy" id="1465490"/>
    <lineage>
        <taxon>Bacteria</taxon>
        <taxon>Pseudomonadati</taxon>
        <taxon>Bacteroidota</taxon>
        <taxon>Chitinophagia</taxon>
        <taxon>Chitinophagales</taxon>
        <taxon>Chitinophagaceae</taxon>
        <taxon>Parafilimonas</taxon>
    </lineage>
</organism>
<dbReference type="STRING" id="1465490.SAMN05444277_1047"/>
<gene>
    <name evidence="1" type="ORF">SAMN05444277_1047</name>
</gene>
<protein>
    <recommendedName>
        <fullName evidence="3">Gliding motility-associated lipoprotein GldB</fullName>
    </recommendedName>
</protein>
<keyword evidence="2" id="KW-1185">Reference proteome</keyword>
<name>A0A1I5URS8_9BACT</name>
<dbReference type="RefSeq" id="WP_245751293.1">
    <property type="nucleotide sequence ID" value="NZ_FOXQ01000004.1"/>
</dbReference>
<dbReference type="EMBL" id="FOXQ01000004">
    <property type="protein sequence ID" value="SFP97929.1"/>
    <property type="molecule type" value="Genomic_DNA"/>
</dbReference>
<proteinExistence type="predicted"/>
<sequence>MKFFAAAFFCLLLFACKQKKPAPDVSDIKVDVQLFRFDKDLFSIHTDNVENSLNVLQKKYGAFLNDYLYNIMVLPPQPDSVAKKIKMFLHDYHFVYDTAQKYFDDFSDKFKEIKRGLQYVKYYFPEYKIPANVITFIGPVEGYANVLTTSGLAVGLQLYLGDDFPVYHSEFITNVYPDYQQRRFKPAYIAVNCMKNIVSDIYPEKNGSDPLIYQMIDAGKRLYLLDHFLPQLADSLKTGYTQKQLDGCYDNEAGIWNYFVQNNLLFITDPLQVRDYMQDGPYTEVLGQASPGFIGQFIGWQVVKKWMDKNPEITLQQLINTPEKKIYDETKYKPR</sequence>
<reference evidence="1 2" key="1">
    <citation type="submission" date="2016-10" db="EMBL/GenBank/DDBJ databases">
        <authorList>
            <person name="de Groot N.N."/>
        </authorList>
    </citation>
    <scope>NUCLEOTIDE SEQUENCE [LARGE SCALE GENOMIC DNA]</scope>
    <source>
        <strain evidence="1 2">DSM 28286</strain>
    </source>
</reference>
<accession>A0A1I5URS8</accession>
<dbReference type="InterPro" id="IPR019853">
    <property type="entry name" value="GldB-like"/>
</dbReference>
<dbReference type="Pfam" id="PF25594">
    <property type="entry name" value="GldB_lipo"/>
    <property type="match status" value="1"/>
</dbReference>
<dbReference type="Proteomes" id="UP000199031">
    <property type="component" value="Unassembled WGS sequence"/>
</dbReference>
<evidence type="ECO:0000313" key="2">
    <source>
        <dbReference type="Proteomes" id="UP000199031"/>
    </source>
</evidence>
<dbReference type="AlphaFoldDB" id="A0A1I5URS8"/>
<evidence type="ECO:0000313" key="1">
    <source>
        <dbReference type="EMBL" id="SFP97929.1"/>
    </source>
</evidence>
<evidence type="ECO:0008006" key="3">
    <source>
        <dbReference type="Google" id="ProtNLM"/>
    </source>
</evidence>
<dbReference type="PROSITE" id="PS51257">
    <property type="entry name" value="PROKAR_LIPOPROTEIN"/>
    <property type="match status" value="1"/>
</dbReference>